<feature type="signal peptide" evidence="1">
    <location>
        <begin position="1"/>
        <end position="20"/>
    </location>
</feature>
<keyword evidence="4" id="KW-1185">Reference proteome</keyword>
<dbReference type="NCBIfam" id="TIGR04183">
    <property type="entry name" value="Por_Secre_tail"/>
    <property type="match status" value="1"/>
</dbReference>
<evidence type="ECO:0000259" key="2">
    <source>
        <dbReference type="Pfam" id="PF18962"/>
    </source>
</evidence>
<evidence type="ECO:0000256" key="1">
    <source>
        <dbReference type="SAM" id="SignalP"/>
    </source>
</evidence>
<feature type="chain" id="PRO_5016264360" evidence="1">
    <location>
        <begin position="21"/>
        <end position="279"/>
    </location>
</feature>
<dbReference type="RefSeq" id="WP_158279654.1">
    <property type="nucleotide sequence ID" value="NZ_QGGO01000034.1"/>
</dbReference>
<gene>
    <name evidence="3" type="ORF">LV89_04347</name>
</gene>
<dbReference type="EMBL" id="QGGO01000034">
    <property type="protein sequence ID" value="PWK17631.1"/>
    <property type="molecule type" value="Genomic_DNA"/>
</dbReference>
<name>A0A316DHI0_9BACT</name>
<protein>
    <submittedName>
        <fullName evidence="3">Putative secreted protein (Por secretion system target)</fullName>
    </submittedName>
</protein>
<organism evidence="3 4">
    <name type="scientific">Arcicella aurantiaca</name>
    <dbReference type="NCBI Taxonomy" id="591202"/>
    <lineage>
        <taxon>Bacteria</taxon>
        <taxon>Pseudomonadati</taxon>
        <taxon>Bacteroidota</taxon>
        <taxon>Cytophagia</taxon>
        <taxon>Cytophagales</taxon>
        <taxon>Flectobacillaceae</taxon>
        <taxon>Arcicella</taxon>
    </lineage>
</organism>
<dbReference type="AlphaFoldDB" id="A0A316DHI0"/>
<evidence type="ECO:0000313" key="3">
    <source>
        <dbReference type="EMBL" id="PWK17631.1"/>
    </source>
</evidence>
<feature type="domain" description="Secretion system C-terminal sorting" evidence="2">
    <location>
        <begin position="194"/>
        <end position="277"/>
    </location>
</feature>
<dbReference type="Proteomes" id="UP000245489">
    <property type="component" value="Unassembled WGS sequence"/>
</dbReference>
<sequence length="279" mass="31592">MKKTFSAFIVFCLCTVLTYAQVKFKLTRQEDRQTYIVSMVSEETYEGNQNITGTAQVTLKVEGATNFLIREIMSLQPETNWVNNANLTKPALAPDYTYISFGMQTMAHSQFKYKKGEEISLFSFKNIGDVKAKVSLINNDQDIMALSTNKTQYNLKNYISILGHGPGNAYLSNVEPLPMSSENAVKTYLQIKNLYPNPASNKVIITWNNQLDDAEAIKKLDILIFDNTGLEKIRKSVNSSYGEQSQEIEVSSLKSGAYFFKLQRDDKYGTNTQKLMIIQ</sequence>
<dbReference type="OrthoDB" id="946766at2"/>
<reference evidence="3 4" key="1">
    <citation type="submission" date="2018-05" db="EMBL/GenBank/DDBJ databases">
        <title>Genomic Encyclopedia of Archaeal and Bacterial Type Strains, Phase II (KMG-II): from individual species to whole genera.</title>
        <authorList>
            <person name="Goeker M."/>
        </authorList>
    </citation>
    <scope>NUCLEOTIDE SEQUENCE [LARGE SCALE GENOMIC DNA]</scope>
    <source>
        <strain evidence="3 4">DSM 22214</strain>
    </source>
</reference>
<keyword evidence="1" id="KW-0732">Signal</keyword>
<comment type="caution">
    <text evidence="3">The sequence shown here is derived from an EMBL/GenBank/DDBJ whole genome shotgun (WGS) entry which is preliminary data.</text>
</comment>
<evidence type="ECO:0000313" key="4">
    <source>
        <dbReference type="Proteomes" id="UP000245489"/>
    </source>
</evidence>
<dbReference type="Pfam" id="PF18962">
    <property type="entry name" value="Por_Secre_tail"/>
    <property type="match status" value="1"/>
</dbReference>
<accession>A0A316DHI0</accession>
<proteinExistence type="predicted"/>
<dbReference type="InterPro" id="IPR026444">
    <property type="entry name" value="Secre_tail"/>
</dbReference>